<dbReference type="Proteomes" id="UP000683360">
    <property type="component" value="Unassembled WGS sequence"/>
</dbReference>
<dbReference type="OrthoDB" id="6146345at2759"/>
<dbReference type="InterPro" id="IPR000863">
    <property type="entry name" value="Sulfotransferase_dom"/>
</dbReference>
<keyword evidence="5" id="KW-1185">Reference proteome</keyword>
<dbReference type="EMBL" id="CAJPWZ010000752">
    <property type="protein sequence ID" value="CAG2200568.1"/>
    <property type="molecule type" value="Genomic_DNA"/>
</dbReference>
<organism evidence="4 5">
    <name type="scientific">Mytilus edulis</name>
    <name type="common">Blue mussel</name>
    <dbReference type="NCBI Taxonomy" id="6550"/>
    <lineage>
        <taxon>Eukaryota</taxon>
        <taxon>Metazoa</taxon>
        <taxon>Spiralia</taxon>
        <taxon>Lophotrochozoa</taxon>
        <taxon>Mollusca</taxon>
        <taxon>Bivalvia</taxon>
        <taxon>Autobranchia</taxon>
        <taxon>Pteriomorphia</taxon>
        <taxon>Mytilida</taxon>
        <taxon>Mytiloidea</taxon>
        <taxon>Mytilidae</taxon>
        <taxon>Mytilinae</taxon>
        <taxon>Mytilus</taxon>
    </lineage>
</organism>
<comment type="similarity">
    <text evidence="1">Belongs to the sulfotransferase 1 family.</text>
</comment>
<comment type="caution">
    <text evidence="4">The sequence shown here is derived from an EMBL/GenBank/DDBJ whole genome shotgun (WGS) entry which is preliminary data.</text>
</comment>
<protein>
    <submittedName>
        <fullName evidence="4">SULT1</fullName>
        <ecNumber evidence="4">2.8.2.-</ecNumber>
    </submittedName>
</protein>
<dbReference type="Gene3D" id="3.40.50.300">
    <property type="entry name" value="P-loop containing nucleotide triphosphate hydrolases"/>
    <property type="match status" value="1"/>
</dbReference>
<dbReference type="Pfam" id="PF00685">
    <property type="entry name" value="Sulfotransfer_1"/>
    <property type="match status" value="1"/>
</dbReference>
<dbReference type="InterPro" id="IPR027417">
    <property type="entry name" value="P-loop_NTPase"/>
</dbReference>
<keyword evidence="2 4" id="KW-0808">Transferase</keyword>
<gene>
    <name evidence="4" type="ORF">MEDL_15305</name>
</gene>
<evidence type="ECO:0000259" key="3">
    <source>
        <dbReference type="Pfam" id="PF00685"/>
    </source>
</evidence>
<evidence type="ECO:0000256" key="2">
    <source>
        <dbReference type="ARBA" id="ARBA00022679"/>
    </source>
</evidence>
<name>A0A8S3QVY0_MYTED</name>
<evidence type="ECO:0000313" key="5">
    <source>
        <dbReference type="Proteomes" id="UP000683360"/>
    </source>
</evidence>
<accession>A0A8S3QVY0</accession>
<dbReference type="PANTHER" id="PTHR11783">
    <property type="entry name" value="SULFOTRANSFERASE SULT"/>
    <property type="match status" value="1"/>
</dbReference>
<dbReference type="EC" id="2.8.2.-" evidence="4"/>
<reference evidence="4" key="1">
    <citation type="submission" date="2021-03" db="EMBL/GenBank/DDBJ databases">
        <authorList>
            <person name="Bekaert M."/>
        </authorList>
    </citation>
    <scope>NUCLEOTIDE SEQUENCE</scope>
</reference>
<dbReference type="SUPFAM" id="SSF52540">
    <property type="entry name" value="P-loop containing nucleoside triphosphate hydrolases"/>
    <property type="match status" value="1"/>
</dbReference>
<evidence type="ECO:0000256" key="1">
    <source>
        <dbReference type="ARBA" id="ARBA00005771"/>
    </source>
</evidence>
<evidence type="ECO:0000313" key="4">
    <source>
        <dbReference type="EMBL" id="CAG2200568.1"/>
    </source>
</evidence>
<dbReference type="GO" id="GO:0008146">
    <property type="term" value="F:sulfotransferase activity"/>
    <property type="evidence" value="ECO:0007669"/>
    <property type="project" value="InterPro"/>
</dbReference>
<feature type="domain" description="Sulfotransferase" evidence="3">
    <location>
        <begin position="25"/>
        <end position="142"/>
    </location>
</feature>
<proteinExistence type="inferred from homology"/>
<sequence length="152" mass="17579">MTFWGDNSKIAERLQAIRNMELKEDDILIAAYPKCGTHWVWEIVSMLMKGKADYQRDIKEELMIEGKIDLSSVGSSESSRILNTHFPYRFLPRKLIENGGKIIHVTRNPKDMYVSLYHHAVNSGLFGPKCENLTWNQYFSDYVFGEGMILLS</sequence>
<dbReference type="AlphaFoldDB" id="A0A8S3QVY0"/>